<keyword evidence="5" id="KW-1185">Reference proteome</keyword>
<dbReference type="EMBL" id="JADKMY010000001">
    <property type="protein sequence ID" value="MBF4552882.1"/>
    <property type="molecule type" value="Genomic_DNA"/>
</dbReference>
<organism evidence="4 5">
    <name type="scientific">Corynebacterium suicordis DSM 45110</name>
    <dbReference type="NCBI Taxonomy" id="1121369"/>
    <lineage>
        <taxon>Bacteria</taxon>
        <taxon>Bacillati</taxon>
        <taxon>Actinomycetota</taxon>
        <taxon>Actinomycetes</taxon>
        <taxon>Mycobacteriales</taxon>
        <taxon>Corynebacteriaceae</taxon>
        <taxon>Corynebacterium</taxon>
    </lineage>
</organism>
<keyword evidence="2" id="KW-1133">Transmembrane helix</keyword>
<gene>
    <name evidence="4" type="ORF">IRY30_02145</name>
</gene>
<keyword evidence="2" id="KW-0812">Transmembrane</keyword>
<keyword evidence="2" id="KW-0472">Membrane</keyword>
<sequence length="118" mass="12087">MKLKKSLLALTTATAVAMSGTAVAGADTDTDNPAAGSTAFGSSNNDADLPADVTADEKDEATDEPSGSDDFFGWDEETTDFDKLKEAFGIITVIGSAIGAIVALASNIDKLIKLFPAQ</sequence>
<evidence type="ECO:0000313" key="5">
    <source>
        <dbReference type="Proteomes" id="UP000635902"/>
    </source>
</evidence>
<keyword evidence="3" id="KW-0732">Signal</keyword>
<feature type="region of interest" description="Disordered" evidence="1">
    <location>
        <begin position="24"/>
        <end position="75"/>
    </location>
</feature>
<dbReference type="RefSeq" id="WP_194555753.1">
    <property type="nucleotide sequence ID" value="NZ_JADKMY010000001.1"/>
</dbReference>
<evidence type="ECO:0000256" key="1">
    <source>
        <dbReference type="SAM" id="MobiDB-lite"/>
    </source>
</evidence>
<proteinExistence type="predicted"/>
<name>A0ABR9ZJU2_9CORY</name>
<feature type="transmembrane region" description="Helical" evidence="2">
    <location>
        <begin position="87"/>
        <end position="105"/>
    </location>
</feature>
<feature type="signal peptide" evidence="3">
    <location>
        <begin position="1"/>
        <end position="24"/>
    </location>
</feature>
<feature type="compositionally biased region" description="Acidic residues" evidence="1">
    <location>
        <begin position="57"/>
        <end position="75"/>
    </location>
</feature>
<protein>
    <recommendedName>
        <fullName evidence="6">Or membrane protein</fullName>
    </recommendedName>
</protein>
<evidence type="ECO:0008006" key="6">
    <source>
        <dbReference type="Google" id="ProtNLM"/>
    </source>
</evidence>
<evidence type="ECO:0000256" key="3">
    <source>
        <dbReference type="SAM" id="SignalP"/>
    </source>
</evidence>
<reference evidence="4 5" key="1">
    <citation type="submission" date="2020-10" db="EMBL/GenBank/DDBJ databases">
        <title>Novel species in genus Corynebacterium.</title>
        <authorList>
            <person name="Zhang G."/>
        </authorList>
    </citation>
    <scope>NUCLEOTIDE SEQUENCE [LARGE SCALE GENOMIC DNA]</scope>
    <source>
        <strain evidence="4 5">DSM 45110</strain>
    </source>
</reference>
<dbReference type="Proteomes" id="UP000635902">
    <property type="component" value="Unassembled WGS sequence"/>
</dbReference>
<evidence type="ECO:0000313" key="4">
    <source>
        <dbReference type="EMBL" id="MBF4552882.1"/>
    </source>
</evidence>
<feature type="chain" id="PRO_5046856380" description="Or membrane protein" evidence="3">
    <location>
        <begin position="25"/>
        <end position="118"/>
    </location>
</feature>
<accession>A0ABR9ZJU2</accession>
<evidence type="ECO:0000256" key="2">
    <source>
        <dbReference type="SAM" id="Phobius"/>
    </source>
</evidence>
<comment type="caution">
    <text evidence="4">The sequence shown here is derived from an EMBL/GenBank/DDBJ whole genome shotgun (WGS) entry which is preliminary data.</text>
</comment>